<dbReference type="AlphaFoldDB" id="A0A2J6S8E3"/>
<feature type="region of interest" description="Disordered" evidence="3">
    <location>
        <begin position="670"/>
        <end position="690"/>
    </location>
</feature>
<dbReference type="GO" id="GO:0006351">
    <property type="term" value="P:DNA-templated transcription"/>
    <property type="evidence" value="ECO:0007669"/>
    <property type="project" value="InterPro"/>
</dbReference>
<organism evidence="5 6">
    <name type="scientific">Hyaloscypha variabilis (strain UAMH 11265 / GT02V1 / F)</name>
    <name type="common">Meliniomyces variabilis</name>
    <dbReference type="NCBI Taxonomy" id="1149755"/>
    <lineage>
        <taxon>Eukaryota</taxon>
        <taxon>Fungi</taxon>
        <taxon>Dikarya</taxon>
        <taxon>Ascomycota</taxon>
        <taxon>Pezizomycotina</taxon>
        <taxon>Leotiomycetes</taxon>
        <taxon>Helotiales</taxon>
        <taxon>Hyaloscyphaceae</taxon>
        <taxon>Hyaloscypha</taxon>
        <taxon>Hyaloscypha variabilis</taxon>
    </lineage>
</organism>
<dbReference type="GO" id="GO:0003677">
    <property type="term" value="F:DNA binding"/>
    <property type="evidence" value="ECO:0007669"/>
    <property type="project" value="InterPro"/>
</dbReference>
<sequence>MDLTRKKKPRKRAFKACVLCRLRKAKCEFASPDDVRSEPCLRCKRDGAQCQFLPTRRGGNYGNGHTARKTRELNQGARDATENQTHADQSSHVEETRDDNSQVEIQQLAEAPLCNPSDALEILARTSPSHQSDDSDYEDDEEDPGESGGAEQNGNDQAESINGNPATSSNNSVFLANGKSTAEGTDDRQDLKSINNFPLIKLGFINPTQLRTYVSIFISRHNHYLPIIPVYRLPKNDKRLGQFAIEESFLLMVIVLIVSRYEKDSSHVSCWKFVRCHLSGITYGGLPTVGIVEGLLLLSEHLPRLHHVADNNFHRVEAFMSWNLIGLAVRFSYFLGLDQKTLLRPGEVYDEQTSRERLAWTYCYVFDRQVSIRLGKAFWSRGPGLCFRTQPEADININLEAHKNFPTLARNGPDMLTKDSFNNDSVHEQNAGASIGDDSSLVLAYVELTQILTNIHDTLYPSRDRTIALVHVGEYYRMLDEFTRTLTWFRITWKDKHQWKTFPLSETVWATFYYTKLYAYSFAFQAHVQRATTKSKVRLHDVGTGETLAKLIFPRGLTGYPDAKFILEAIDSASELLKICVNDLFPQGALAFLPSRFYGYFSYAAVFLMKVVLTEAVVSGDRDKIMTLVSGAITAIRSASSKTDKQHLGVRSSRQLKKLFRALVVATGTDLAPTPSHSSPAATEQPPGDIPRGDDEFSLWLDMLEFTSTTDAAGNTFSANDAPWLPEAYMQELPSLLSANIDSDMWLSSF</sequence>
<feature type="compositionally biased region" description="Acidic residues" evidence="3">
    <location>
        <begin position="134"/>
        <end position="145"/>
    </location>
</feature>
<dbReference type="PROSITE" id="PS50048">
    <property type="entry name" value="ZN2_CY6_FUNGAL_2"/>
    <property type="match status" value="1"/>
</dbReference>
<name>A0A2J6S8E3_HYAVF</name>
<evidence type="ECO:0000256" key="1">
    <source>
        <dbReference type="ARBA" id="ARBA00022723"/>
    </source>
</evidence>
<evidence type="ECO:0000256" key="3">
    <source>
        <dbReference type="SAM" id="MobiDB-lite"/>
    </source>
</evidence>
<dbReference type="CDD" id="cd12148">
    <property type="entry name" value="fungal_TF_MHR"/>
    <property type="match status" value="1"/>
</dbReference>
<evidence type="ECO:0000256" key="2">
    <source>
        <dbReference type="ARBA" id="ARBA00023242"/>
    </source>
</evidence>
<feature type="compositionally biased region" description="Basic and acidic residues" evidence="3">
    <location>
        <begin position="89"/>
        <end position="100"/>
    </location>
</feature>
<feature type="domain" description="Zn(2)-C6 fungal-type" evidence="4">
    <location>
        <begin position="16"/>
        <end position="52"/>
    </location>
</feature>
<dbReference type="STRING" id="1149755.A0A2J6S8E3"/>
<feature type="region of interest" description="Disordered" evidence="3">
    <location>
        <begin position="76"/>
        <end position="102"/>
    </location>
</feature>
<dbReference type="Proteomes" id="UP000235786">
    <property type="component" value="Unassembled WGS sequence"/>
</dbReference>
<dbReference type="GO" id="GO:0045944">
    <property type="term" value="P:positive regulation of transcription by RNA polymerase II"/>
    <property type="evidence" value="ECO:0007669"/>
    <property type="project" value="TreeGrafter"/>
</dbReference>
<dbReference type="EMBL" id="KZ613938">
    <property type="protein sequence ID" value="PMD47027.1"/>
    <property type="molecule type" value="Genomic_DNA"/>
</dbReference>
<protein>
    <recommendedName>
        <fullName evidence="4">Zn(2)-C6 fungal-type domain-containing protein</fullName>
    </recommendedName>
</protein>
<reference evidence="5 6" key="1">
    <citation type="submission" date="2016-04" db="EMBL/GenBank/DDBJ databases">
        <title>A degradative enzymes factory behind the ericoid mycorrhizal symbiosis.</title>
        <authorList>
            <consortium name="DOE Joint Genome Institute"/>
            <person name="Martino E."/>
            <person name="Morin E."/>
            <person name="Grelet G."/>
            <person name="Kuo A."/>
            <person name="Kohler A."/>
            <person name="Daghino S."/>
            <person name="Barry K."/>
            <person name="Choi C."/>
            <person name="Cichocki N."/>
            <person name="Clum A."/>
            <person name="Copeland A."/>
            <person name="Hainaut M."/>
            <person name="Haridas S."/>
            <person name="Labutti K."/>
            <person name="Lindquist E."/>
            <person name="Lipzen A."/>
            <person name="Khouja H.-R."/>
            <person name="Murat C."/>
            <person name="Ohm R."/>
            <person name="Olson A."/>
            <person name="Spatafora J."/>
            <person name="Veneault-Fourrey C."/>
            <person name="Henrissat B."/>
            <person name="Grigoriev I."/>
            <person name="Martin F."/>
            <person name="Perotto S."/>
        </authorList>
    </citation>
    <scope>NUCLEOTIDE SEQUENCE [LARGE SCALE GENOMIC DNA]</scope>
    <source>
        <strain evidence="5 6">F</strain>
    </source>
</reference>
<dbReference type="InterPro" id="IPR001138">
    <property type="entry name" value="Zn2Cys6_DnaBD"/>
</dbReference>
<dbReference type="GO" id="GO:0008270">
    <property type="term" value="F:zinc ion binding"/>
    <property type="evidence" value="ECO:0007669"/>
    <property type="project" value="InterPro"/>
</dbReference>
<dbReference type="Pfam" id="PF04082">
    <property type="entry name" value="Fungal_trans"/>
    <property type="match status" value="1"/>
</dbReference>
<dbReference type="SMART" id="SM00066">
    <property type="entry name" value="GAL4"/>
    <property type="match status" value="1"/>
</dbReference>
<dbReference type="GO" id="GO:0000981">
    <property type="term" value="F:DNA-binding transcription factor activity, RNA polymerase II-specific"/>
    <property type="evidence" value="ECO:0007669"/>
    <property type="project" value="InterPro"/>
</dbReference>
<accession>A0A2J6S8E3</accession>
<keyword evidence="2" id="KW-0539">Nucleus</keyword>
<dbReference type="SMART" id="SM00906">
    <property type="entry name" value="Fungal_trans"/>
    <property type="match status" value="1"/>
</dbReference>
<gene>
    <name evidence="5" type="ORF">L207DRAFT_560652</name>
</gene>
<evidence type="ECO:0000313" key="6">
    <source>
        <dbReference type="Proteomes" id="UP000235786"/>
    </source>
</evidence>
<dbReference type="PANTHER" id="PTHR31644">
    <property type="entry name" value="TRANSCRIPTIONAL ACTIVATOR ARO80-RELATED"/>
    <property type="match status" value="1"/>
</dbReference>
<keyword evidence="1" id="KW-0479">Metal-binding</keyword>
<evidence type="ECO:0000313" key="5">
    <source>
        <dbReference type="EMBL" id="PMD47027.1"/>
    </source>
</evidence>
<dbReference type="InterPro" id="IPR036864">
    <property type="entry name" value="Zn2-C6_fun-type_DNA-bd_sf"/>
</dbReference>
<dbReference type="CDD" id="cd00067">
    <property type="entry name" value="GAL4"/>
    <property type="match status" value="1"/>
</dbReference>
<dbReference type="Pfam" id="PF00172">
    <property type="entry name" value="Zn_clus"/>
    <property type="match status" value="1"/>
</dbReference>
<keyword evidence="6" id="KW-1185">Reference proteome</keyword>
<dbReference type="GO" id="GO:0009074">
    <property type="term" value="P:aromatic amino acid family catabolic process"/>
    <property type="evidence" value="ECO:0007669"/>
    <property type="project" value="TreeGrafter"/>
</dbReference>
<dbReference type="InterPro" id="IPR052780">
    <property type="entry name" value="AAA_Catabolism_Regulators"/>
</dbReference>
<dbReference type="SUPFAM" id="SSF57701">
    <property type="entry name" value="Zn2/Cys6 DNA-binding domain"/>
    <property type="match status" value="1"/>
</dbReference>
<dbReference type="Gene3D" id="4.10.240.10">
    <property type="entry name" value="Zn(2)-C6 fungal-type DNA-binding domain"/>
    <property type="match status" value="1"/>
</dbReference>
<dbReference type="InterPro" id="IPR007219">
    <property type="entry name" value="XnlR_reg_dom"/>
</dbReference>
<dbReference type="PANTHER" id="PTHR31644:SF1">
    <property type="entry name" value="ZN(II)2CYS6 TRANSCRIPTION FACTOR (EUROFUNG)"/>
    <property type="match status" value="1"/>
</dbReference>
<dbReference type="GO" id="GO:0005634">
    <property type="term" value="C:nucleus"/>
    <property type="evidence" value="ECO:0007669"/>
    <property type="project" value="TreeGrafter"/>
</dbReference>
<evidence type="ECO:0000259" key="4">
    <source>
        <dbReference type="PROSITE" id="PS50048"/>
    </source>
</evidence>
<dbReference type="OrthoDB" id="5818554at2759"/>
<dbReference type="PROSITE" id="PS00463">
    <property type="entry name" value="ZN2_CY6_FUNGAL_1"/>
    <property type="match status" value="1"/>
</dbReference>
<feature type="compositionally biased region" description="Polar residues" evidence="3">
    <location>
        <begin position="152"/>
        <end position="183"/>
    </location>
</feature>
<proteinExistence type="predicted"/>
<feature type="region of interest" description="Disordered" evidence="3">
    <location>
        <begin position="127"/>
        <end position="188"/>
    </location>
</feature>